<evidence type="ECO:0000256" key="4">
    <source>
        <dbReference type="ARBA" id="ARBA00022989"/>
    </source>
</evidence>
<evidence type="ECO:0000256" key="5">
    <source>
        <dbReference type="ARBA" id="ARBA00023136"/>
    </source>
</evidence>
<accession>A0A3S5A3V4</accession>
<evidence type="ECO:0000256" key="2">
    <source>
        <dbReference type="ARBA" id="ARBA00022448"/>
    </source>
</evidence>
<reference evidence="7" key="1">
    <citation type="submission" date="2018-11" db="EMBL/GenBank/DDBJ databases">
        <authorList>
            <consortium name="Pathogen Informatics"/>
        </authorList>
    </citation>
    <scope>NUCLEOTIDE SEQUENCE</scope>
</reference>
<keyword evidence="8" id="KW-1185">Reference proteome</keyword>
<evidence type="ECO:0000313" key="8">
    <source>
        <dbReference type="Proteomes" id="UP000784294"/>
    </source>
</evidence>
<dbReference type="InterPro" id="IPR037272">
    <property type="entry name" value="SNS_sf"/>
</dbReference>
<dbReference type="SUPFAM" id="SSF161070">
    <property type="entry name" value="SNF-like"/>
    <property type="match status" value="1"/>
</dbReference>
<dbReference type="Proteomes" id="UP000784294">
    <property type="component" value="Unassembled WGS sequence"/>
</dbReference>
<keyword evidence="3 6" id="KW-0812">Transmembrane</keyword>
<dbReference type="EMBL" id="CAAALY010020735">
    <property type="protein sequence ID" value="VEL14313.1"/>
    <property type="molecule type" value="Genomic_DNA"/>
</dbReference>
<feature type="transmembrane region" description="Helical" evidence="6">
    <location>
        <begin position="12"/>
        <end position="35"/>
    </location>
</feature>
<comment type="caution">
    <text evidence="7">The sequence shown here is derived from an EMBL/GenBank/DDBJ whole genome shotgun (WGS) entry which is preliminary data.</text>
</comment>
<protein>
    <submittedName>
        <fullName evidence="7">Uncharacterized protein</fullName>
    </submittedName>
</protein>
<dbReference type="OrthoDB" id="6155318at2759"/>
<keyword evidence="4 6" id="KW-1133">Transmembrane helix</keyword>
<dbReference type="GO" id="GO:0016020">
    <property type="term" value="C:membrane"/>
    <property type="evidence" value="ECO:0007669"/>
    <property type="project" value="UniProtKB-SubCell"/>
</dbReference>
<evidence type="ECO:0000256" key="1">
    <source>
        <dbReference type="ARBA" id="ARBA00004141"/>
    </source>
</evidence>
<sequence>MVGRMHVITRTYWAVLLYIIVPVCCIAMCLTAFINAKAPVTETGERFPIWTIGFGWSIAALTLMPIPGFAIYEIYQSYPDFRAVSVSVPSS</sequence>
<keyword evidence="5 6" id="KW-0472">Membrane</keyword>
<comment type="subcellular location">
    <subcellularLocation>
        <location evidence="1">Membrane</location>
        <topology evidence="1">Multi-pass membrane protein</topology>
    </subcellularLocation>
</comment>
<name>A0A3S5A3V4_9PLAT</name>
<evidence type="ECO:0000256" key="6">
    <source>
        <dbReference type="SAM" id="Phobius"/>
    </source>
</evidence>
<dbReference type="PROSITE" id="PS50267">
    <property type="entry name" value="NA_NEUROTRAN_SYMP_3"/>
    <property type="match status" value="1"/>
</dbReference>
<dbReference type="InterPro" id="IPR000175">
    <property type="entry name" value="Na/ntran_symport"/>
</dbReference>
<dbReference type="AlphaFoldDB" id="A0A3S5A3V4"/>
<evidence type="ECO:0000256" key="3">
    <source>
        <dbReference type="ARBA" id="ARBA00022692"/>
    </source>
</evidence>
<gene>
    <name evidence="7" type="ORF">PXEA_LOCUS7753</name>
</gene>
<proteinExistence type="predicted"/>
<feature type="transmembrane region" description="Helical" evidence="6">
    <location>
        <begin position="47"/>
        <end position="72"/>
    </location>
</feature>
<organism evidence="7 8">
    <name type="scientific">Protopolystoma xenopodis</name>
    <dbReference type="NCBI Taxonomy" id="117903"/>
    <lineage>
        <taxon>Eukaryota</taxon>
        <taxon>Metazoa</taxon>
        <taxon>Spiralia</taxon>
        <taxon>Lophotrochozoa</taxon>
        <taxon>Platyhelminthes</taxon>
        <taxon>Monogenea</taxon>
        <taxon>Polyopisthocotylea</taxon>
        <taxon>Polystomatidea</taxon>
        <taxon>Polystomatidae</taxon>
        <taxon>Protopolystoma</taxon>
    </lineage>
</organism>
<evidence type="ECO:0000313" key="7">
    <source>
        <dbReference type="EMBL" id="VEL14313.1"/>
    </source>
</evidence>
<keyword evidence="2" id="KW-0813">Transport</keyword>